<keyword evidence="5" id="KW-1185">Reference proteome</keyword>
<dbReference type="Proteomes" id="UP000002051">
    <property type="component" value="Chromosome 2"/>
</dbReference>
<name>G7INB4_MEDTR</name>
<evidence type="ECO:0000256" key="1">
    <source>
        <dbReference type="SAM" id="SignalP"/>
    </source>
</evidence>
<protein>
    <submittedName>
        <fullName evidence="2">RALF-like protein</fullName>
    </submittedName>
</protein>
<dbReference type="Proteomes" id="UP000265566">
    <property type="component" value="Chromosome 2"/>
</dbReference>
<feature type="signal peptide" evidence="1">
    <location>
        <begin position="1"/>
        <end position="25"/>
    </location>
</feature>
<reference evidence="2 5" key="2">
    <citation type="journal article" date="2014" name="BMC Genomics">
        <title>An improved genome release (version Mt4.0) for the model legume Medicago truncatula.</title>
        <authorList>
            <person name="Tang H."/>
            <person name="Krishnakumar V."/>
            <person name="Bidwell S."/>
            <person name="Rosen B."/>
            <person name="Chan A."/>
            <person name="Zhou S."/>
            <person name="Gentzbittel L."/>
            <person name="Childs K.L."/>
            <person name="Yandell M."/>
            <person name="Gundlach H."/>
            <person name="Mayer K.F."/>
            <person name="Schwartz D.C."/>
            <person name="Town C.D."/>
        </authorList>
    </citation>
    <scope>GENOME REANNOTATION</scope>
    <source>
        <strain evidence="4 5">cv. Jemalong A17</strain>
    </source>
</reference>
<reference evidence="3" key="5">
    <citation type="journal article" date="2018" name="Nat. Plants">
        <title>Whole-genome landscape of Medicago truncatula symbiotic genes.</title>
        <authorList>
            <person name="Pecrix Y."/>
            <person name="Gamas P."/>
            <person name="Carrere S."/>
        </authorList>
    </citation>
    <scope>NUCLEOTIDE SEQUENCE</scope>
    <source>
        <tissue evidence="3">Leaves</tissue>
    </source>
</reference>
<evidence type="ECO:0000313" key="2">
    <source>
        <dbReference type="EMBL" id="AES65097.1"/>
    </source>
</evidence>
<keyword evidence="1" id="KW-0732">Signal</keyword>
<evidence type="ECO:0000313" key="4">
    <source>
        <dbReference type="EnsemblPlants" id="AES65097"/>
    </source>
</evidence>
<gene>
    <name evidence="2" type="ordered locus">MTR_2g035290</name>
    <name evidence="3" type="ORF">MtrunA17_Chr2g0295161</name>
</gene>
<reference evidence="2 5" key="1">
    <citation type="journal article" date="2011" name="Nature">
        <title>The Medicago genome provides insight into the evolution of rhizobial symbioses.</title>
        <authorList>
            <person name="Young N.D."/>
            <person name="Debelle F."/>
            <person name="Oldroyd G.E."/>
            <person name="Geurts R."/>
            <person name="Cannon S.B."/>
            <person name="Udvardi M.K."/>
            <person name="Benedito V.A."/>
            <person name="Mayer K.F."/>
            <person name="Gouzy J."/>
            <person name="Schoof H."/>
            <person name="Van de Peer Y."/>
            <person name="Proost S."/>
            <person name="Cook D.R."/>
            <person name="Meyers B.C."/>
            <person name="Spannagl M."/>
            <person name="Cheung F."/>
            <person name="De Mita S."/>
            <person name="Krishnakumar V."/>
            <person name="Gundlach H."/>
            <person name="Zhou S."/>
            <person name="Mudge J."/>
            <person name="Bharti A.K."/>
            <person name="Murray J.D."/>
            <person name="Naoumkina M.A."/>
            <person name="Rosen B."/>
            <person name="Silverstein K.A."/>
            <person name="Tang H."/>
            <person name="Rombauts S."/>
            <person name="Zhao P.X."/>
            <person name="Zhou P."/>
            <person name="Barbe V."/>
            <person name="Bardou P."/>
            <person name="Bechner M."/>
            <person name="Bellec A."/>
            <person name="Berger A."/>
            <person name="Berges H."/>
            <person name="Bidwell S."/>
            <person name="Bisseling T."/>
            <person name="Choisne N."/>
            <person name="Couloux A."/>
            <person name="Denny R."/>
            <person name="Deshpande S."/>
            <person name="Dai X."/>
            <person name="Doyle J.J."/>
            <person name="Dudez A.M."/>
            <person name="Farmer A.D."/>
            <person name="Fouteau S."/>
            <person name="Franken C."/>
            <person name="Gibelin C."/>
            <person name="Gish J."/>
            <person name="Goldstein S."/>
            <person name="Gonzalez A.J."/>
            <person name="Green P.J."/>
            <person name="Hallab A."/>
            <person name="Hartog M."/>
            <person name="Hua A."/>
            <person name="Humphray S.J."/>
            <person name="Jeong D.H."/>
            <person name="Jing Y."/>
            <person name="Jocker A."/>
            <person name="Kenton S.M."/>
            <person name="Kim D.J."/>
            <person name="Klee K."/>
            <person name="Lai H."/>
            <person name="Lang C."/>
            <person name="Lin S."/>
            <person name="Macmil S.L."/>
            <person name="Magdelenat G."/>
            <person name="Matthews L."/>
            <person name="McCorrison J."/>
            <person name="Monaghan E.L."/>
            <person name="Mun J.H."/>
            <person name="Najar F.Z."/>
            <person name="Nicholson C."/>
            <person name="Noirot C."/>
            <person name="O'Bleness M."/>
            <person name="Paule C.R."/>
            <person name="Poulain J."/>
            <person name="Prion F."/>
            <person name="Qin B."/>
            <person name="Qu C."/>
            <person name="Retzel E.F."/>
            <person name="Riddle C."/>
            <person name="Sallet E."/>
            <person name="Samain S."/>
            <person name="Samson N."/>
            <person name="Sanders I."/>
            <person name="Saurat O."/>
            <person name="Scarpelli C."/>
            <person name="Schiex T."/>
            <person name="Segurens B."/>
            <person name="Severin A.J."/>
            <person name="Sherrier D.J."/>
            <person name="Shi R."/>
            <person name="Sims S."/>
            <person name="Singer S.R."/>
            <person name="Sinharoy S."/>
            <person name="Sterck L."/>
            <person name="Viollet A."/>
            <person name="Wang B.B."/>
            <person name="Wang K."/>
            <person name="Wang M."/>
            <person name="Wang X."/>
            <person name="Warfsmann J."/>
            <person name="Weissenbach J."/>
            <person name="White D.D."/>
            <person name="White J.D."/>
            <person name="Wiley G.B."/>
            <person name="Wincker P."/>
            <person name="Xing Y."/>
            <person name="Yang L."/>
            <person name="Yao Z."/>
            <person name="Ying F."/>
            <person name="Zhai J."/>
            <person name="Zhou L."/>
            <person name="Zuber A."/>
            <person name="Denarie J."/>
            <person name="Dixon R.A."/>
            <person name="May G.D."/>
            <person name="Schwartz D.C."/>
            <person name="Rogers J."/>
            <person name="Quetier F."/>
            <person name="Town C.D."/>
            <person name="Roe B.A."/>
        </authorList>
    </citation>
    <scope>NUCLEOTIDE SEQUENCE [LARGE SCALE GENOMIC DNA]</scope>
    <source>
        <strain evidence="2">A17</strain>
        <strain evidence="4 5">cv. Jemalong A17</strain>
    </source>
</reference>
<accession>G7INB4</accession>
<dbReference type="EnsemblPlants" id="AES65097">
    <property type="protein sequence ID" value="AES65097"/>
    <property type="gene ID" value="MTR_2g035290"/>
</dbReference>
<evidence type="ECO:0000313" key="5">
    <source>
        <dbReference type="Proteomes" id="UP000002051"/>
    </source>
</evidence>
<dbReference type="EMBL" id="PSQE01000002">
    <property type="protein sequence ID" value="RHN73127.1"/>
    <property type="molecule type" value="Genomic_DNA"/>
</dbReference>
<sequence length="87" mass="9449">MAKFISASFVLVLLVVTTMINGAYSAEREDDLVPLPPGEAEQLCDDWHQLCSDDPVSNSAYCDRYKLFCSIAPNGGDSPPQPESTLP</sequence>
<reference evidence="4" key="3">
    <citation type="submission" date="2015-04" db="UniProtKB">
        <authorList>
            <consortium name="EnsemblPlants"/>
        </authorList>
    </citation>
    <scope>IDENTIFICATION</scope>
    <source>
        <strain evidence="4">cv. Jemalong A17</strain>
    </source>
</reference>
<dbReference type="Gramene" id="rna8911">
    <property type="protein sequence ID" value="RHN73127.1"/>
    <property type="gene ID" value="gene8911"/>
</dbReference>
<dbReference type="HOGENOM" id="CLU_2530854_0_0_1"/>
<proteinExistence type="predicted"/>
<dbReference type="AlphaFoldDB" id="G7INB4"/>
<dbReference type="PaxDb" id="3880-AES65097"/>
<evidence type="ECO:0000313" key="3">
    <source>
        <dbReference type="EMBL" id="RHN73127.1"/>
    </source>
</evidence>
<feature type="chain" id="PRO_5014572334" evidence="1">
    <location>
        <begin position="26"/>
        <end position="87"/>
    </location>
</feature>
<evidence type="ECO:0000313" key="6">
    <source>
        <dbReference type="Proteomes" id="UP000265566"/>
    </source>
</evidence>
<organism evidence="2 5">
    <name type="scientific">Medicago truncatula</name>
    <name type="common">Barrel medic</name>
    <name type="synonym">Medicago tribuloides</name>
    <dbReference type="NCBI Taxonomy" id="3880"/>
    <lineage>
        <taxon>Eukaryota</taxon>
        <taxon>Viridiplantae</taxon>
        <taxon>Streptophyta</taxon>
        <taxon>Embryophyta</taxon>
        <taxon>Tracheophyta</taxon>
        <taxon>Spermatophyta</taxon>
        <taxon>Magnoliopsida</taxon>
        <taxon>eudicotyledons</taxon>
        <taxon>Gunneridae</taxon>
        <taxon>Pentapetalae</taxon>
        <taxon>rosids</taxon>
        <taxon>fabids</taxon>
        <taxon>Fabales</taxon>
        <taxon>Fabaceae</taxon>
        <taxon>Papilionoideae</taxon>
        <taxon>50 kb inversion clade</taxon>
        <taxon>NPAAA clade</taxon>
        <taxon>Hologalegina</taxon>
        <taxon>IRL clade</taxon>
        <taxon>Trifolieae</taxon>
        <taxon>Medicago</taxon>
    </lineage>
</organism>
<reference evidence="6" key="4">
    <citation type="journal article" date="2018" name="Nat. Plants">
        <title>Whole-genome landscape of Medicago truncatula symbiotic genes.</title>
        <authorList>
            <person name="Pecrix Y."/>
            <person name="Staton S.E."/>
            <person name="Sallet E."/>
            <person name="Lelandais-Briere C."/>
            <person name="Moreau S."/>
            <person name="Carrere S."/>
            <person name="Blein T."/>
            <person name="Jardinaud M.F."/>
            <person name="Latrasse D."/>
            <person name="Zouine M."/>
            <person name="Zahm M."/>
            <person name="Kreplak J."/>
            <person name="Mayjonade B."/>
            <person name="Satge C."/>
            <person name="Perez M."/>
            <person name="Cauet S."/>
            <person name="Marande W."/>
            <person name="Chantry-Darmon C."/>
            <person name="Lopez-Roques C."/>
            <person name="Bouchez O."/>
            <person name="Berard A."/>
            <person name="Debelle F."/>
            <person name="Munos S."/>
            <person name="Bendahmane A."/>
            <person name="Berges H."/>
            <person name="Niebel A."/>
            <person name="Buitink J."/>
            <person name="Frugier F."/>
            <person name="Benhamed M."/>
            <person name="Crespi M."/>
            <person name="Gouzy J."/>
            <person name="Gamas P."/>
        </authorList>
    </citation>
    <scope>NUCLEOTIDE SEQUENCE [LARGE SCALE GENOMIC DNA]</scope>
    <source>
        <strain evidence="6">cv. Jemalong A17</strain>
    </source>
</reference>
<dbReference type="EMBL" id="CM001218">
    <property type="protein sequence ID" value="AES65097.1"/>
    <property type="molecule type" value="Genomic_DNA"/>
</dbReference>